<accession>A0ABS7ZPY9</accession>
<keyword evidence="5" id="KW-0411">Iron-sulfur</keyword>
<dbReference type="SFLD" id="SFLDS00029">
    <property type="entry name" value="Radical_SAM"/>
    <property type="match status" value="1"/>
</dbReference>
<comment type="caution">
    <text evidence="6">The sequence shown here is derived from an EMBL/GenBank/DDBJ whole genome shotgun (WGS) entry which is preliminary data.</text>
</comment>
<keyword evidence="2" id="KW-0949">S-adenosyl-L-methionine</keyword>
<dbReference type="InterPro" id="IPR007197">
    <property type="entry name" value="rSAM"/>
</dbReference>
<evidence type="ECO:0000256" key="4">
    <source>
        <dbReference type="ARBA" id="ARBA00023004"/>
    </source>
</evidence>
<dbReference type="Proteomes" id="UP000714380">
    <property type="component" value="Unassembled WGS sequence"/>
</dbReference>
<dbReference type="EMBL" id="JAEDAH010000043">
    <property type="protein sequence ID" value="MCA6063745.1"/>
    <property type="molecule type" value="Genomic_DNA"/>
</dbReference>
<evidence type="ECO:0000313" key="7">
    <source>
        <dbReference type="Proteomes" id="UP000714380"/>
    </source>
</evidence>
<reference evidence="6 7" key="1">
    <citation type="submission" date="2020-12" db="EMBL/GenBank/DDBJ databases">
        <title>Novel Thalassolituus-related marine hydrocarbonoclastic bacteria mediated algae-derived hydrocarbons mineralization in twilight zone of the northern South China Sea.</title>
        <authorList>
            <person name="Dong C."/>
        </authorList>
    </citation>
    <scope>NUCLEOTIDE SEQUENCE [LARGE SCALE GENOMIC DNA]</scope>
    <source>
        <strain evidence="6 7">IMCC1826</strain>
    </source>
</reference>
<evidence type="ECO:0000313" key="6">
    <source>
        <dbReference type="EMBL" id="MCA6063745.1"/>
    </source>
</evidence>
<dbReference type="SUPFAM" id="SSF102114">
    <property type="entry name" value="Radical SAM enzymes"/>
    <property type="match status" value="1"/>
</dbReference>
<dbReference type="Pfam" id="PF13353">
    <property type="entry name" value="Fer4_12"/>
    <property type="match status" value="1"/>
</dbReference>
<organism evidence="6 7">
    <name type="scientific">Thalassolituus marinus</name>
    <dbReference type="NCBI Taxonomy" id="671053"/>
    <lineage>
        <taxon>Bacteria</taxon>
        <taxon>Pseudomonadati</taxon>
        <taxon>Pseudomonadota</taxon>
        <taxon>Gammaproteobacteria</taxon>
        <taxon>Oceanospirillales</taxon>
        <taxon>Oceanospirillaceae</taxon>
        <taxon>Thalassolituus</taxon>
    </lineage>
</organism>
<dbReference type="NCBIfam" id="TIGR02826">
    <property type="entry name" value="RNR_activ_nrdG3"/>
    <property type="match status" value="1"/>
</dbReference>
<proteinExistence type="predicted"/>
<dbReference type="InterPro" id="IPR014191">
    <property type="entry name" value="Anaer_RNR_activator"/>
</dbReference>
<evidence type="ECO:0000256" key="3">
    <source>
        <dbReference type="ARBA" id="ARBA00022723"/>
    </source>
</evidence>
<evidence type="ECO:0000256" key="2">
    <source>
        <dbReference type="ARBA" id="ARBA00022691"/>
    </source>
</evidence>
<gene>
    <name evidence="6" type="primary">nrdG</name>
    <name evidence="6" type="ORF">I9W95_09000</name>
</gene>
<dbReference type="InterPro" id="IPR013785">
    <property type="entry name" value="Aldolase_TIM"/>
</dbReference>
<dbReference type="InterPro" id="IPR058240">
    <property type="entry name" value="rSAM_sf"/>
</dbReference>
<evidence type="ECO:0000256" key="5">
    <source>
        <dbReference type="ARBA" id="ARBA00023014"/>
    </source>
</evidence>
<dbReference type="Gene3D" id="3.20.20.70">
    <property type="entry name" value="Aldolase class I"/>
    <property type="match status" value="1"/>
</dbReference>
<evidence type="ECO:0000256" key="1">
    <source>
        <dbReference type="ARBA" id="ARBA00001966"/>
    </source>
</evidence>
<sequence>MNYFSEQIVWQEVPGEVSLAFTISGCPLACPGCHSAASWPATAGQPLTPDYFSSRLQQYQGLLTCVLFMGGEWLMDELLLLLRLARAARLKTCLYTGLDEVPESLKPWLTYAKTGPWRRELGGLEAPGTNQVFTDLRTGACLNHQFHQ</sequence>
<keyword evidence="3" id="KW-0479">Metal-binding</keyword>
<comment type="cofactor">
    <cofactor evidence="1">
        <name>[4Fe-4S] cluster</name>
        <dbReference type="ChEBI" id="CHEBI:49883"/>
    </cofactor>
</comment>
<keyword evidence="7" id="KW-1185">Reference proteome</keyword>
<name>A0ABS7ZPY9_9GAMM</name>
<dbReference type="RefSeq" id="WP_225674046.1">
    <property type="nucleotide sequence ID" value="NZ_JAEDAH010000043.1"/>
</dbReference>
<protein>
    <submittedName>
        <fullName evidence="6">Anaerobic ribonucleoside-triphosphate reductase activating protein</fullName>
    </submittedName>
</protein>
<keyword evidence="4" id="KW-0408">Iron</keyword>